<dbReference type="RefSeq" id="WP_203380696.1">
    <property type="nucleotide sequence ID" value="NZ_JAENHP010000016.1"/>
</dbReference>
<name>A0ABS2ALL9_9ACTN</name>
<reference evidence="2 3" key="1">
    <citation type="submission" date="2021-01" db="EMBL/GenBank/DDBJ databases">
        <title>Actinoplanes sp. nov. LDG1-06 isolated from lichen.</title>
        <authorList>
            <person name="Saeng-In P."/>
            <person name="Phongsopitanun W."/>
            <person name="Kanchanasin P."/>
            <person name="Yuki M."/>
            <person name="Kudo T."/>
            <person name="Ohkuma M."/>
            <person name="Tanasupawat S."/>
        </authorList>
    </citation>
    <scope>NUCLEOTIDE SEQUENCE [LARGE SCALE GENOMIC DNA]</scope>
    <source>
        <strain evidence="2 3">LDG1-06</strain>
    </source>
</reference>
<comment type="caution">
    <text evidence="2">The sequence shown here is derived from an EMBL/GenBank/DDBJ whole genome shotgun (WGS) entry which is preliminary data.</text>
</comment>
<evidence type="ECO:0000313" key="2">
    <source>
        <dbReference type="EMBL" id="MBM2620710.1"/>
    </source>
</evidence>
<feature type="region of interest" description="Disordered" evidence="1">
    <location>
        <begin position="1"/>
        <end position="21"/>
    </location>
</feature>
<dbReference type="EMBL" id="JAENHP010000016">
    <property type="protein sequence ID" value="MBM2620710.1"/>
    <property type="molecule type" value="Genomic_DNA"/>
</dbReference>
<evidence type="ECO:0000256" key="1">
    <source>
        <dbReference type="SAM" id="MobiDB-lite"/>
    </source>
</evidence>
<protein>
    <submittedName>
        <fullName evidence="2">Uncharacterized protein</fullName>
    </submittedName>
</protein>
<organism evidence="2 3">
    <name type="scientific">Paractinoplanes ovalisporus</name>
    <dbReference type="NCBI Taxonomy" id="2810368"/>
    <lineage>
        <taxon>Bacteria</taxon>
        <taxon>Bacillati</taxon>
        <taxon>Actinomycetota</taxon>
        <taxon>Actinomycetes</taxon>
        <taxon>Micromonosporales</taxon>
        <taxon>Micromonosporaceae</taxon>
        <taxon>Paractinoplanes</taxon>
    </lineage>
</organism>
<proteinExistence type="predicted"/>
<dbReference type="Proteomes" id="UP000632138">
    <property type="component" value="Unassembled WGS sequence"/>
</dbReference>
<accession>A0ABS2ALL9</accession>
<sequence>MTTPLDAPATTETRQPTPRSFDGRTIPAGTYILEYGITVSRYAGNYQLWVVGSNHHVYESWTKGSSNFTSWKDLGGYALSQVTFSTGVTSGGAKWIQIFVTGKDGNKWCKDYNGTRELAWAPSDTDWRRYYE</sequence>
<gene>
    <name evidence="2" type="ORF">JIG36_34945</name>
</gene>
<dbReference type="SUPFAM" id="SSF89372">
    <property type="entry name" value="Fucose-specific lectin"/>
    <property type="match status" value="1"/>
</dbReference>
<keyword evidence="3" id="KW-1185">Reference proteome</keyword>
<evidence type="ECO:0000313" key="3">
    <source>
        <dbReference type="Proteomes" id="UP000632138"/>
    </source>
</evidence>